<reference evidence="1" key="1">
    <citation type="submission" date="2023-05" db="EMBL/GenBank/DDBJ databases">
        <authorList>
            <consortium name="ELIXIR-Norway"/>
        </authorList>
    </citation>
    <scope>NUCLEOTIDE SEQUENCE</scope>
</reference>
<evidence type="ECO:0000313" key="2">
    <source>
        <dbReference type="Proteomes" id="UP001162501"/>
    </source>
</evidence>
<name>A0AC59YBA4_RANTA</name>
<protein>
    <submittedName>
        <fullName evidence="1">Uncharacterized protein</fullName>
    </submittedName>
</protein>
<organism evidence="1 2">
    <name type="scientific">Rangifer tarandus platyrhynchus</name>
    <name type="common">Svalbard reindeer</name>
    <dbReference type="NCBI Taxonomy" id="3082113"/>
    <lineage>
        <taxon>Eukaryota</taxon>
        <taxon>Metazoa</taxon>
        <taxon>Chordata</taxon>
        <taxon>Craniata</taxon>
        <taxon>Vertebrata</taxon>
        <taxon>Euteleostomi</taxon>
        <taxon>Mammalia</taxon>
        <taxon>Eutheria</taxon>
        <taxon>Laurasiatheria</taxon>
        <taxon>Artiodactyla</taxon>
        <taxon>Ruminantia</taxon>
        <taxon>Pecora</taxon>
        <taxon>Cervidae</taxon>
        <taxon>Odocoileinae</taxon>
        <taxon>Rangifer</taxon>
    </lineage>
</organism>
<gene>
    <name evidence="1" type="ORF">MRATA1EN22A_LOCUS3972</name>
</gene>
<proteinExistence type="predicted"/>
<dbReference type="EMBL" id="OX596096">
    <property type="protein sequence ID" value="CAM9541526.1"/>
    <property type="molecule type" value="Genomic_DNA"/>
</dbReference>
<sequence>MSSEGLWVTAGTGRVAQGVKGAGGGGPHASDRVPTLTVPQALLGALDVSQFPCPAPTTLLHPKGLPCLCRPRPPASRHPCLGQRGAALLTTAGALLLEHGSVSPPDAERGDQGQSQA</sequence>
<accession>A0AC59YBA4</accession>
<evidence type="ECO:0000313" key="1">
    <source>
        <dbReference type="EMBL" id="CAM9541526.1"/>
    </source>
</evidence>
<dbReference type="Proteomes" id="UP001162501">
    <property type="component" value="Chromosome 12"/>
</dbReference>
<reference evidence="1" key="2">
    <citation type="submission" date="2025-03" db="EMBL/GenBank/DDBJ databases">
        <authorList>
            <consortium name="ELIXIR-Norway"/>
            <consortium name="Elixir Norway"/>
        </authorList>
    </citation>
    <scope>NUCLEOTIDE SEQUENCE</scope>
</reference>